<dbReference type="AlphaFoldDB" id="A0A0F5FLV9"/>
<reference evidence="1 2" key="1">
    <citation type="submission" date="2015-03" db="EMBL/GenBank/DDBJ databases">
        <authorList>
            <person name="Hassan Y."/>
            <person name="Lepp D."/>
            <person name="Li X.-Z."/>
            <person name="Zhou T."/>
        </authorList>
    </citation>
    <scope>NUCLEOTIDE SEQUENCE [LARGE SCALE GENOMIC DNA]</scope>
    <source>
        <strain evidence="1 2">IPL18</strain>
    </source>
</reference>
<dbReference type="InterPro" id="IPR019600">
    <property type="entry name" value="Hemin_uptake_protein_HemP"/>
</dbReference>
<organism evidence="1 2">
    <name type="scientific">Devosia chinhatensis</name>
    <dbReference type="NCBI Taxonomy" id="429727"/>
    <lineage>
        <taxon>Bacteria</taxon>
        <taxon>Pseudomonadati</taxon>
        <taxon>Pseudomonadota</taxon>
        <taxon>Alphaproteobacteria</taxon>
        <taxon>Hyphomicrobiales</taxon>
        <taxon>Devosiaceae</taxon>
        <taxon>Devosia</taxon>
    </lineage>
</organism>
<protein>
    <recommendedName>
        <fullName evidence="3">Hemin transporter HemP</fullName>
    </recommendedName>
</protein>
<proteinExistence type="predicted"/>
<keyword evidence="2" id="KW-1185">Reference proteome</keyword>
<evidence type="ECO:0008006" key="3">
    <source>
        <dbReference type="Google" id="ProtNLM"/>
    </source>
</evidence>
<dbReference type="STRING" id="429727.VE26_08680"/>
<comment type="caution">
    <text evidence="1">The sequence shown here is derived from an EMBL/GenBank/DDBJ whole genome shotgun (WGS) entry which is preliminary data.</text>
</comment>
<dbReference type="Proteomes" id="UP000033649">
    <property type="component" value="Unassembled WGS sequence"/>
</dbReference>
<gene>
    <name evidence="1" type="ORF">VE26_08680</name>
</gene>
<dbReference type="PATRIC" id="fig|429727.3.peg.1792"/>
<evidence type="ECO:0000313" key="2">
    <source>
        <dbReference type="Proteomes" id="UP000033649"/>
    </source>
</evidence>
<dbReference type="EMBL" id="JZEY01000054">
    <property type="protein sequence ID" value="KKB09889.1"/>
    <property type="molecule type" value="Genomic_DNA"/>
</dbReference>
<dbReference type="Gene3D" id="2.10.70.10">
    <property type="entry name" value="Complement Module, domain 1"/>
    <property type="match status" value="1"/>
</dbReference>
<sequence length="67" mass="7722">MWSQQATVFKRQKVTDVAMSESQNDNFQPRSIAAEDLFKGATEVIVWHAGVPYRLRVTRNDKLILTK</sequence>
<evidence type="ECO:0000313" key="1">
    <source>
        <dbReference type="EMBL" id="KKB09889.1"/>
    </source>
</evidence>
<name>A0A0F5FLV9_9HYPH</name>
<accession>A0A0F5FLV9</accession>
<dbReference type="Pfam" id="PF10636">
    <property type="entry name" value="hemP"/>
    <property type="match status" value="1"/>
</dbReference>